<dbReference type="AlphaFoldDB" id="A0AAD7GHI2"/>
<keyword evidence="7" id="KW-1185">Reference proteome</keyword>
<evidence type="ECO:0000256" key="3">
    <source>
        <dbReference type="SAM" id="MobiDB-lite"/>
    </source>
</evidence>
<feature type="repeat" description="ANK" evidence="2">
    <location>
        <begin position="709"/>
        <end position="741"/>
    </location>
</feature>
<dbReference type="InterPro" id="IPR054471">
    <property type="entry name" value="GPIID_WHD"/>
</dbReference>
<reference evidence="6" key="1">
    <citation type="submission" date="2023-03" db="EMBL/GenBank/DDBJ databases">
        <title>Massive genome expansion in bonnet fungi (Mycena s.s.) driven by repeated elements and novel gene families across ecological guilds.</title>
        <authorList>
            <consortium name="Lawrence Berkeley National Laboratory"/>
            <person name="Harder C.B."/>
            <person name="Miyauchi S."/>
            <person name="Viragh M."/>
            <person name="Kuo A."/>
            <person name="Thoen E."/>
            <person name="Andreopoulos B."/>
            <person name="Lu D."/>
            <person name="Skrede I."/>
            <person name="Drula E."/>
            <person name="Henrissat B."/>
            <person name="Morin E."/>
            <person name="Kohler A."/>
            <person name="Barry K."/>
            <person name="LaButti K."/>
            <person name="Morin E."/>
            <person name="Salamov A."/>
            <person name="Lipzen A."/>
            <person name="Mereny Z."/>
            <person name="Hegedus B."/>
            <person name="Baldrian P."/>
            <person name="Stursova M."/>
            <person name="Weitz H."/>
            <person name="Taylor A."/>
            <person name="Grigoriev I.V."/>
            <person name="Nagy L.G."/>
            <person name="Martin F."/>
            <person name="Kauserud H."/>
        </authorList>
    </citation>
    <scope>NUCLEOTIDE SEQUENCE</scope>
    <source>
        <strain evidence="6">CBHHK067</strain>
    </source>
</reference>
<protein>
    <submittedName>
        <fullName evidence="6">Ankyrin repeat-containing domain protein</fullName>
    </submittedName>
</protein>
<feature type="repeat" description="ANK" evidence="2">
    <location>
        <begin position="1133"/>
        <end position="1161"/>
    </location>
</feature>
<dbReference type="Pfam" id="PF12796">
    <property type="entry name" value="Ank_2"/>
    <property type="match status" value="4"/>
</dbReference>
<dbReference type="PROSITE" id="PS50088">
    <property type="entry name" value="ANK_REPEAT"/>
    <property type="match status" value="7"/>
</dbReference>
<dbReference type="Gene3D" id="1.25.40.20">
    <property type="entry name" value="Ankyrin repeat-containing domain"/>
    <property type="match status" value="5"/>
</dbReference>
<feature type="domain" description="Nephrocystin 3-like N-terminal" evidence="5">
    <location>
        <begin position="206"/>
        <end position="365"/>
    </location>
</feature>
<dbReference type="Gene3D" id="3.40.50.300">
    <property type="entry name" value="P-loop containing nucleotide triphosphate hydrolases"/>
    <property type="match status" value="1"/>
</dbReference>
<proteinExistence type="predicted"/>
<evidence type="ECO:0000256" key="1">
    <source>
        <dbReference type="ARBA" id="ARBA00022737"/>
    </source>
</evidence>
<dbReference type="InterPro" id="IPR036770">
    <property type="entry name" value="Ankyrin_rpt-contain_sf"/>
</dbReference>
<comment type="caution">
    <text evidence="6">The sequence shown here is derived from an EMBL/GenBank/DDBJ whole genome shotgun (WGS) entry which is preliminary data.</text>
</comment>
<evidence type="ECO:0000259" key="4">
    <source>
        <dbReference type="Pfam" id="PF22939"/>
    </source>
</evidence>
<dbReference type="PANTHER" id="PTHR10039:SF15">
    <property type="entry name" value="NACHT DOMAIN-CONTAINING PROTEIN"/>
    <property type="match status" value="1"/>
</dbReference>
<keyword evidence="2" id="KW-0040">ANK repeat</keyword>
<evidence type="ECO:0000313" key="7">
    <source>
        <dbReference type="Proteomes" id="UP001221757"/>
    </source>
</evidence>
<evidence type="ECO:0000313" key="6">
    <source>
        <dbReference type="EMBL" id="KAJ7695371.1"/>
    </source>
</evidence>
<dbReference type="SUPFAM" id="SSF48403">
    <property type="entry name" value="Ankyrin repeat"/>
    <property type="match status" value="2"/>
</dbReference>
<feature type="repeat" description="ANK" evidence="2">
    <location>
        <begin position="986"/>
        <end position="1015"/>
    </location>
</feature>
<feature type="domain" description="GPI inositol-deacylase winged helix" evidence="4">
    <location>
        <begin position="474"/>
        <end position="551"/>
    </location>
</feature>
<sequence>MAETLGIITSTIQLVDTALKAREYVKDFANASQEQRQLFSEMETLRPLLGELQTRVQANPMRNSFQQMTAPLKGFETTVQEFTEKLKPADSRWTKFSKKLAWTLWNKKEAKEYLEELERIKLLLNTWLVLDIWDVGEHQQQDTDKILKAISNTAKEQQHSHNRIINMVGDVAQQEVLDEREKLIEWFSPLNPFPRQAEIFDSRQPGTGEWFLEYHHFKAWMSSLGGIMWCHGIPGAGKTVLASLVVHHLRTQFQAGNIGVASIYLNHKETEIQSPSNLIASLWRQLVFNKPLSSAVSTLYMKHHEQDTRPTLNEIHSQFSSAVAEYLKVYIVVDALDEYPEEGRSILLDALAKIQPMVNLILTSRPHISSFFPGAQILEIRATEEDIRCYVEKQIQGSVRLSKHIATRPEFREEIKTKLVRNADGMFLLAKLHIHSLATKNTIRALRDALKNMPTDLKHTYDEAMERIDRQSEDDRKIARLVLIWVSNAKRPLSIGELQEALAVEPDDTTFDSDNILDVDIMLSVCAGLVIVDQTDQIARLVHYTAQQYLDSIQSSRFPQAQLDITRTCLTYLSFEMFAKLPKYPHELIRNHPFLAYAAECCLPHAKGQSELPLKHMILAYLDSGFSRFYMCVVRYSYEVRQRHRRLQILLARDTPKIWIAAAFNLCQITRHLLLETYSELNPALRVASRFGAVEAARLLINSGADRDGLSSALVGASKAGHQGIVRLLIENGADVNLGYGDNTALYAACYWRHESIARNLIENEANVNSVGGPNSYTCLRAASAAGSEPLIRLLLANGATIDCSALRAASKNGHEGIARLLLQSGASVDRRALEYAAEGGHLRMVKLLVRHATNVDLSTALDSAALCQVWDVVQELVENGGLDLRENEGQALLVACHTGQEAIVSLLINHGIDVNASKWVQFRWDRGHGNRLLAQPEFKGCFDDRARRYPLSALQIASFKGHETIVKLLLQHDANVDIDGRPYGTPLQAAVHAGHNGVVRILLDNGANINFTGEIPESALQIALARGDVELSRLLVDRGAAAEPQVYNDALCAVVQRGLQKQEELDERLRKLEGQQLEKQRQVEKESELGEKSGLEEQSELEEHQELEVMKLENMVRFLIDSGADVNSQDKELETALEVAAAEGSKSMVKLLLEKGARIHGGFHGGALHAAAAAGQESIVRLLLLHGADVNAWGGPYGSALCAALWNDHENIVRLLESAGGQIVWS</sequence>
<dbReference type="SMART" id="SM00248">
    <property type="entry name" value="ANK"/>
    <property type="match status" value="13"/>
</dbReference>
<gene>
    <name evidence="6" type="ORF">B0H17DRAFT_431401</name>
</gene>
<feature type="repeat" description="ANK" evidence="2">
    <location>
        <begin position="829"/>
        <end position="861"/>
    </location>
</feature>
<dbReference type="Pfam" id="PF00023">
    <property type="entry name" value="Ank"/>
    <property type="match status" value="2"/>
</dbReference>
<feature type="repeat" description="ANK" evidence="2">
    <location>
        <begin position="950"/>
        <end position="982"/>
    </location>
</feature>
<dbReference type="PANTHER" id="PTHR10039">
    <property type="entry name" value="AMELOGENIN"/>
    <property type="match status" value="1"/>
</dbReference>
<feature type="region of interest" description="Disordered" evidence="3">
    <location>
        <begin position="1078"/>
        <end position="1104"/>
    </location>
</feature>
<dbReference type="Pfam" id="PF22939">
    <property type="entry name" value="WHD_GPIID"/>
    <property type="match status" value="1"/>
</dbReference>
<dbReference type="InterPro" id="IPR027417">
    <property type="entry name" value="P-loop_NTPase"/>
</dbReference>
<dbReference type="Proteomes" id="UP001221757">
    <property type="component" value="Unassembled WGS sequence"/>
</dbReference>
<dbReference type="InterPro" id="IPR002110">
    <property type="entry name" value="Ankyrin_rpt"/>
</dbReference>
<evidence type="ECO:0000256" key="2">
    <source>
        <dbReference type="PROSITE-ProRule" id="PRU00023"/>
    </source>
</evidence>
<evidence type="ECO:0000259" key="5">
    <source>
        <dbReference type="Pfam" id="PF24883"/>
    </source>
</evidence>
<name>A0AAD7GHI2_MYCRO</name>
<organism evidence="6 7">
    <name type="scientific">Mycena rosella</name>
    <name type="common">Pink bonnet</name>
    <name type="synonym">Agaricus rosellus</name>
    <dbReference type="NCBI Taxonomy" id="1033263"/>
    <lineage>
        <taxon>Eukaryota</taxon>
        <taxon>Fungi</taxon>
        <taxon>Dikarya</taxon>
        <taxon>Basidiomycota</taxon>
        <taxon>Agaricomycotina</taxon>
        <taxon>Agaricomycetes</taxon>
        <taxon>Agaricomycetidae</taxon>
        <taxon>Agaricales</taxon>
        <taxon>Marasmiineae</taxon>
        <taxon>Mycenaceae</taxon>
        <taxon>Mycena</taxon>
    </lineage>
</organism>
<dbReference type="SUPFAM" id="SSF52540">
    <property type="entry name" value="P-loop containing nucleoside triphosphate hydrolases"/>
    <property type="match status" value="1"/>
</dbReference>
<accession>A0AAD7GHI2</accession>
<dbReference type="Pfam" id="PF24883">
    <property type="entry name" value="NPHP3_N"/>
    <property type="match status" value="1"/>
</dbReference>
<keyword evidence="1" id="KW-0677">Repeat</keyword>
<feature type="repeat" description="ANK" evidence="2">
    <location>
        <begin position="1168"/>
        <end position="1196"/>
    </location>
</feature>
<dbReference type="EMBL" id="JARKIE010000038">
    <property type="protein sequence ID" value="KAJ7695371.1"/>
    <property type="molecule type" value="Genomic_DNA"/>
</dbReference>
<dbReference type="InterPro" id="IPR056884">
    <property type="entry name" value="NPHP3-like_N"/>
</dbReference>
<feature type="repeat" description="ANK" evidence="2">
    <location>
        <begin position="802"/>
        <end position="834"/>
    </location>
</feature>
<dbReference type="PROSITE" id="PS50297">
    <property type="entry name" value="ANK_REP_REGION"/>
    <property type="match status" value="5"/>
</dbReference>